<dbReference type="Proteomes" id="UP001596253">
    <property type="component" value="Unassembled WGS sequence"/>
</dbReference>
<dbReference type="InterPro" id="IPR021223">
    <property type="entry name" value="AbiGi"/>
</dbReference>
<comment type="caution">
    <text evidence="1">The sequence shown here is derived from an EMBL/GenBank/DDBJ whole genome shotgun (WGS) entry which is preliminary data.</text>
</comment>
<name>A0ABW1R331_9LACO</name>
<keyword evidence="2" id="KW-1185">Reference proteome</keyword>
<proteinExistence type="predicted"/>
<gene>
    <name evidence="1" type="ORF">ACFP3T_03315</name>
</gene>
<reference evidence="2" key="1">
    <citation type="journal article" date="2019" name="Int. J. Syst. Evol. Microbiol.">
        <title>The Global Catalogue of Microorganisms (GCM) 10K type strain sequencing project: providing services to taxonomists for standard genome sequencing and annotation.</title>
        <authorList>
            <consortium name="The Broad Institute Genomics Platform"/>
            <consortium name="The Broad Institute Genome Sequencing Center for Infectious Disease"/>
            <person name="Wu L."/>
            <person name="Ma J."/>
        </authorList>
    </citation>
    <scope>NUCLEOTIDE SEQUENCE [LARGE SCALE GENOMIC DNA]</scope>
    <source>
        <strain evidence="2">CCM 8932</strain>
    </source>
</reference>
<evidence type="ECO:0000313" key="1">
    <source>
        <dbReference type="EMBL" id="MFC6163699.1"/>
    </source>
</evidence>
<organism evidence="1 2">
    <name type="scientific">Lactiplantibacillus dongliensis</name>
    <dbReference type="NCBI Taxonomy" id="2559919"/>
    <lineage>
        <taxon>Bacteria</taxon>
        <taxon>Bacillati</taxon>
        <taxon>Bacillota</taxon>
        <taxon>Bacilli</taxon>
        <taxon>Lactobacillales</taxon>
        <taxon>Lactobacillaceae</taxon>
        <taxon>Lactiplantibacillus</taxon>
    </lineage>
</organism>
<accession>A0ABW1R331</accession>
<dbReference type="RefSeq" id="WP_137641356.1">
    <property type="nucleotide sequence ID" value="NZ_BJDK01000053.1"/>
</dbReference>
<dbReference type="EMBL" id="JBHSSD010000011">
    <property type="protein sequence ID" value="MFC6163699.1"/>
    <property type="molecule type" value="Genomic_DNA"/>
</dbReference>
<dbReference type="Pfam" id="PF10899">
    <property type="entry name" value="AbiGi"/>
    <property type="match status" value="1"/>
</dbReference>
<sequence length="280" mass="32724">MSENDSNKRIGLITGNNQQISMESPQYFHESANTLFNFMKEFKFLEMAIKNLKLFPRYCIEDVRYLKLKSDMEISNIAMPMLCFCDINLHQIQTHIANYGSFGIGISKQWGSQAYRIQPINYINPCSPLREDLSIALQNMFDGKSQAEEANALLTQLKFSKPLYGKMNGTEKNFHDEHEWRYIPDVKEREAYGLLYDGIEYYRKWMNNKASMENMSDVLKNSKVEYGMILDPTKINYIFVENEEFVIKILDDINALDIEDKVKHLLMTKVVNLSQLKGDW</sequence>
<evidence type="ECO:0000313" key="2">
    <source>
        <dbReference type="Proteomes" id="UP001596253"/>
    </source>
</evidence>
<protein>
    <submittedName>
        <fullName evidence="1">Abortive infection system antitoxin AbiGi family protein</fullName>
    </submittedName>
</protein>